<feature type="compositionally biased region" description="Polar residues" evidence="1">
    <location>
        <begin position="130"/>
        <end position="139"/>
    </location>
</feature>
<keyword evidence="3" id="KW-1185">Reference proteome</keyword>
<comment type="caution">
    <text evidence="2">The sequence shown here is derived from an EMBL/GenBank/DDBJ whole genome shotgun (WGS) entry which is preliminary data.</text>
</comment>
<organism evidence="2 3">
    <name type="scientific">Botryosphaeria dothidea</name>
    <dbReference type="NCBI Taxonomy" id="55169"/>
    <lineage>
        <taxon>Eukaryota</taxon>
        <taxon>Fungi</taxon>
        <taxon>Dikarya</taxon>
        <taxon>Ascomycota</taxon>
        <taxon>Pezizomycotina</taxon>
        <taxon>Dothideomycetes</taxon>
        <taxon>Dothideomycetes incertae sedis</taxon>
        <taxon>Botryosphaeriales</taxon>
        <taxon>Botryosphaeriaceae</taxon>
        <taxon>Botryosphaeria</taxon>
    </lineage>
</organism>
<gene>
    <name evidence="2" type="ORF">GTA08_BOTSDO14254</name>
</gene>
<reference evidence="2" key="1">
    <citation type="submission" date="2020-04" db="EMBL/GenBank/DDBJ databases">
        <title>Genome Assembly and Annotation of Botryosphaeria dothidea sdau 11-99, a Latent Pathogen of Apple Fruit Ring Rot in China.</title>
        <authorList>
            <person name="Yu C."/>
            <person name="Diao Y."/>
            <person name="Lu Q."/>
            <person name="Zhao J."/>
            <person name="Cui S."/>
            <person name="Peng C."/>
            <person name="He B."/>
            <person name="Liu H."/>
        </authorList>
    </citation>
    <scope>NUCLEOTIDE SEQUENCE [LARGE SCALE GENOMIC DNA]</scope>
    <source>
        <strain evidence="2">Sdau11-99</strain>
    </source>
</reference>
<accession>A0A8H4IM61</accession>
<dbReference type="AlphaFoldDB" id="A0A8H4IM61"/>
<dbReference type="EMBL" id="WWBZ02000060">
    <property type="protein sequence ID" value="KAF4303630.1"/>
    <property type="molecule type" value="Genomic_DNA"/>
</dbReference>
<name>A0A8H4IM61_9PEZI</name>
<dbReference type="Proteomes" id="UP000572817">
    <property type="component" value="Unassembled WGS sequence"/>
</dbReference>
<evidence type="ECO:0000313" key="3">
    <source>
        <dbReference type="Proteomes" id="UP000572817"/>
    </source>
</evidence>
<feature type="region of interest" description="Disordered" evidence="1">
    <location>
        <begin position="179"/>
        <end position="221"/>
    </location>
</feature>
<feature type="region of interest" description="Disordered" evidence="1">
    <location>
        <begin position="99"/>
        <end position="151"/>
    </location>
</feature>
<evidence type="ECO:0000256" key="1">
    <source>
        <dbReference type="SAM" id="MobiDB-lite"/>
    </source>
</evidence>
<feature type="compositionally biased region" description="Acidic residues" evidence="1">
    <location>
        <begin position="205"/>
        <end position="217"/>
    </location>
</feature>
<sequence length="256" mass="27290">MGIPPPLRALVAAPALHRRALRARPPRLRLPCPPSPPIADAPTAYAPSSRLLRPTLTTTSSAFVSDTPATRPCDYPDHLGAVTVERECGECARRRDDAEASSACQEQEEPMVEGGPVGGGGGGADADTATKGSVTRSTASSSSSSSSSSGLWRPFAGLSDGAWRELKRARSRSVSRRIRKRSSSVTDFGEGGAVREVVEERPALAEEDDDDEGENENEGPVGRVVEVHWGKPFAFWVPDSMLMVFDTMVAFMVINA</sequence>
<feature type="compositionally biased region" description="Low complexity" evidence="1">
    <location>
        <begin position="140"/>
        <end position="149"/>
    </location>
</feature>
<proteinExistence type="predicted"/>
<protein>
    <submittedName>
        <fullName evidence="2">Uncharacterized protein</fullName>
    </submittedName>
</protein>
<feature type="compositionally biased region" description="Gly residues" evidence="1">
    <location>
        <begin position="115"/>
        <end position="124"/>
    </location>
</feature>
<evidence type="ECO:0000313" key="2">
    <source>
        <dbReference type="EMBL" id="KAF4303630.1"/>
    </source>
</evidence>